<evidence type="ECO:0000256" key="14">
    <source>
        <dbReference type="RuleBase" id="RU000461"/>
    </source>
</evidence>
<feature type="binding site" description="axial binding residue" evidence="13">
    <location>
        <position position="474"/>
    </location>
    <ligand>
        <name>heme</name>
        <dbReference type="ChEBI" id="CHEBI:30413"/>
    </ligand>
    <ligandPart>
        <name>Fe</name>
        <dbReference type="ChEBI" id="CHEBI:18248"/>
    </ligandPart>
</feature>
<organism evidence="15 16">
    <name type="scientific">Setaria viridis</name>
    <name type="common">Green bristlegrass</name>
    <name type="synonym">Setaria italica subsp. viridis</name>
    <dbReference type="NCBI Taxonomy" id="4556"/>
    <lineage>
        <taxon>Eukaryota</taxon>
        <taxon>Viridiplantae</taxon>
        <taxon>Streptophyta</taxon>
        <taxon>Embryophyta</taxon>
        <taxon>Tracheophyta</taxon>
        <taxon>Spermatophyta</taxon>
        <taxon>Magnoliopsida</taxon>
        <taxon>Liliopsida</taxon>
        <taxon>Poales</taxon>
        <taxon>Poaceae</taxon>
        <taxon>PACMAD clade</taxon>
        <taxon>Panicoideae</taxon>
        <taxon>Panicodae</taxon>
        <taxon>Paniceae</taxon>
        <taxon>Cenchrinae</taxon>
        <taxon>Setaria</taxon>
    </lineage>
</organism>
<reference evidence="15" key="1">
    <citation type="submission" date="2019-03" db="EMBL/GenBank/DDBJ databases">
        <title>WGS assembly of Setaria viridis.</title>
        <authorList>
            <person name="Huang P."/>
            <person name="Jenkins J."/>
            <person name="Grimwood J."/>
            <person name="Barry K."/>
            <person name="Healey A."/>
            <person name="Mamidi S."/>
            <person name="Sreedasyam A."/>
            <person name="Shu S."/>
            <person name="Feldman M."/>
            <person name="Wu J."/>
            <person name="Yu Y."/>
            <person name="Chen C."/>
            <person name="Johnson J."/>
            <person name="Rokhsar D."/>
            <person name="Baxter I."/>
            <person name="Schmutz J."/>
            <person name="Brutnell T."/>
            <person name="Kellogg E."/>
        </authorList>
    </citation>
    <scope>NUCLEOTIDE SEQUENCE [LARGE SCALE GENOMIC DNA]</scope>
</reference>
<dbReference type="InterPro" id="IPR017972">
    <property type="entry name" value="Cyt_P450_CS"/>
</dbReference>
<evidence type="ECO:0000313" key="16">
    <source>
        <dbReference type="Proteomes" id="UP000298652"/>
    </source>
</evidence>
<keyword evidence="7 13" id="KW-0479">Metal-binding</keyword>
<evidence type="ECO:0000256" key="10">
    <source>
        <dbReference type="ARBA" id="ARBA00023004"/>
    </source>
</evidence>
<keyword evidence="10 13" id="KW-0408">Iron</keyword>
<evidence type="ECO:0000256" key="9">
    <source>
        <dbReference type="ARBA" id="ARBA00023002"/>
    </source>
</evidence>
<evidence type="ECO:0000256" key="1">
    <source>
        <dbReference type="ARBA" id="ARBA00001971"/>
    </source>
</evidence>
<evidence type="ECO:0000256" key="4">
    <source>
        <dbReference type="ARBA" id="ARBA00010617"/>
    </source>
</evidence>
<sequence>MAQLLQDEVHQHGLLHDLLHESPPRAALVYYSLLLACPAILLLLLRRLTTSSATARARERLLSRLPSPPRRLPVIGHLHLIGSLPHVSLRDLAAKHGRDGLMLLRLGAVPTLVVSSPRAAQAVLRTHDEVFASRACSSVNDILYYGSSDVASAPYGENWRQVKKIATTHLLTSKRVRAYRHAREQEVRLVIAKIRKAAAAGMAVDLSSLLNFFTNDIVCHAVSGKFFREEGRNELFRELIESNSSLTGGFNIEDYFPSLVKLDTIKRIVCAKAQKVNKRWDELLEKLIDDHERRSASQHGDEDSNFIDVLLSVQEEYKLTRDHIKAQLEVMFAAGTDTSFIVLEYAMVKLMTKLQTKVRMAIPKGKDMITEDDLNANDIAFLKAVIKETLRLHAPAPLLAPHLSMADCDIEGYTIPSGTRVIVNAFALARDPSHWERAEEFMPERFLEGGSAFAMDYRGNDFAYLPFGSGRRICPGIGFAISAIEVMLANLMYHFNWELPPESKDRGIDMSESFGVTVHRTEKLLLVPVLPQE</sequence>
<keyword evidence="16" id="KW-1185">Reference proteome</keyword>
<dbReference type="OMA" id="WEYNDEK"/>
<dbReference type="GO" id="GO:0020037">
    <property type="term" value="F:heme binding"/>
    <property type="evidence" value="ECO:0007669"/>
    <property type="project" value="InterPro"/>
</dbReference>
<proteinExistence type="inferred from homology"/>
<evidence type="ECO:0000256" key="11">
    <source>
        <dbReference type="ARBA" id="ARBA00023033"/>
    </source>
</evidence>
<dbReference type="AlphaFoldDB" id="A0A4U6UBC2"/>
<dbReference type="PRINTS" id="PR00385">
    <property type="entry name" value="P450"/>
</dbReference>
<evidence type="ECO:0000313" key="15">
    <source>
        <dbReference type="EMBL" id="TKW13190.1"/>
    </source>
</evidence>
<dbReference type="CDD" id="cd11072">
    <property type="entry name" value="CYP71-like"/>
    <property type="match status" value="1"/>
</dbReference>
<keyword evidence="6" id="KW-0812">Transmembrane</keyword>
<dbReference type="PANTHER" id="PTHR47955:SF14">
    <property type="entry name" value="OS01G0543600 PROTEIN"/>
    <property type="match status" value="1"/>
</dbReference>
<dbReference type="InterPro" id="IPR036396">
    <property type="entry name" value="Cyt_P450_sf"/>
</dbReference>
<dbReference type="Pfam" id="PF00067">
    <property type="entry name" value="p450"/>
    <property type="match status" value="1"/>
</dbReference>
<evidence type="ECO:0000256" key="3">
    <source>
        <dbReference type="ARBA" id="ARBA00005179"/>
    </source>
</evidence>
<dbReference type="GO" id="GO:0016705">
    <property type="term" value="F:oxidoreductase activity, acting on paired donors, with incorporation or reduction of molecular oxygen"/>
    <property type="evidence" value="ECO:0007669"/>
    <property type="project" value="InterPro"/>
</dbReference>
<gene>
    <name evidence="15" type="ORF">SEVIR_5G083300v2</name>
</gene>
<dbReference type="InterPro" id="IPR001128">
    <property type="entry name" value="Cyt_P450"/>
</dbReference>
<dbReference type="Gramene" id="TKW13190">
    <property type="protein sequence ID" value="TKW13190"/>
    <property type="gene ID" value="SEVIR_5G083300v2"/>
</dbReference>
<evidence type="ECO:0000256" key="13">
    <source>
        <dbReference type="PIRSR" id="PIRSR602401-1"/>
    </source>
</evidence>
<dbReference type="GO" id="GO:0016020">
    <property type="term" value="C:membrane"/>
    <property type="evidence" value="ECO:0007669"/>
    <property type="project" value="UniProtKB-SubCell"/>
</dbReference>
<comment type="pathway">
    <text evidence="3">Secondary metabolite biosynthesis.</text>
</comment>
<dbReference type="PROSITE" id="PS00086">
    <property type="entry name" value="CYTOCHROME_P450"/>
    <property type="match status" value="1"/>
</dbReference>
<keyword evidence="9 14" id="KW-0560">Oxidoreductase</keyword>
<evidence type="ECO:0000256" key="8">
    <source>
        <dbReference type="ARBA" id="ARBA00022989"/>
    </source>
</evidence>
<dbReference type="GO" id="GO:0005506">
    <property type="term" value="F:iron ion binding"/>
    <property type="evidence" value="ECO:0007669"/>
    <property type="project" value="InterPro"/>
</dbReference>
<comment type="cofactor">
    <cofactor evidence="1 13">
        <name>heme</name>
        <dbReference type="ChEBI" id="CHEBI:30413"/>
    </cofactor>
</comment>
<dbReference type="Proteomes" id="UP000298652">
    <property type="component" value="Chromosome 5"/>
</dbReference>
<protein>
    <submittedName>
        <fullName evidence="15">Uncharacterized protein</fullName>
    </submittedName>
</protein>
<keyword evidence="12" id="KW-0472">Membrane</keyword>
<accession>A0A4U6UBC2</accession>
<comment type="similarity">
    <text evidence="4 14">Belongs to the cytochrome P450 family.</text>
</comment>
<evidence type="ECO:0000256" key="2">
    <source>
        <dbReference type="ARBA" id="ARBA00004370"/>
    </source>
</evidence>
<evidence type="ECO:0000256" key="7">
    <source>
        <dbReference type="ARBA" id="ARBA00022723"/>
    </source>
</evidence>
<dbReference type="GO" id="GO:0004497">
    <property type="term" value="F:monooxygenase activity"/>
    <property type="evidence" value="ECO:0007669"/>
    <property type="project" value="UniProtKB-KW"/>
</dbReference>
<name>A0A4U6UBC2_SETVI</name>
<keyword evidence="11 14" id="KW-0503">Monooxygenase</keyword>
<keyword evidence="5 13" id="KW-0349">Heme</keyword>
<dbReference type="InterPro" id="IPR002401">
    <property type="entry name" value="Cyt_P450_E_grp-I"/>
</dbReference>
<dbReference type="Gene3D" id="1.10.630.10">
    <property type="entry name" value="Cytochrome P450"/>
    <property type="match status" value="1"/>
</dbReference>
<comment type="subcellular location">
    <subcellularLocation>
        <location evidence="2">Membrane</location>
    </subcellularLocation>
</comment>
<dbReference type="PANTHER" id="PTHR47955">
    <property type="entry name" value="CYTOCHROME P450 FAMILY 71 PROTEIN"/>
    <property type="match status" value="1"/>
</dbReference>
<dbReference type="EMBL" id="CM016556">
    <property type="protein sequence ID" value="TKW13190.1"/>
    <property type="molecule type" value="Genomic_DNA"/>
</dbReference>
<evidence type="ECO:0000256" key="12">
    <source>
        <dbReference type="ARBA" id="ARBA00023136"/>
    </source>
</evidence>
<evidence type="ECO:0000256" key="5">
    <source>
        <dbReference type="ARBA" id="ARBA00022617"/>
    </source>
</evidence>
<dbReference type="FunFam" id="1.10.630.10:FF:000055">
    <property type="entry name" value="Cytochrome P450 71A26"/>
    <property type="match status" value="1"/>
</dbReference>
<keyword evidence="8" id="KW-1133">Transmembrane helix</keyword>
<dbReference type="PRINTS" id="PR00463">
    <property type="entry name" value="EP450I"/>
</dbReference>
<evidence type="ECO:0000256" key="6">
    <source>
        <dbReference type="ARBA" id="ARBA00022692"/>
    </source>
</evidence>
<dbReference type="SUPFAM" id="SSF48264">
    <property type="entry name" value="Cytochrome P450"/>
    <property type="match status" value="1"/>
</dbReference>